<dbReference type="Gene3D" id="2.40.10.120">
    <property type="match status" value="1"/>
</dbReference>
<dbReference type="PANTHER" id="PTHR43019:SF23">
    <property type="entry name" value="PROTEASE DO-LIKE 5, CHLOROPLASTIC"/>
    <property type="match status" value="1"/>
</dbReference>
<dbReference type="EMBL" id="MFTA01000104">
    <property type="protein sequence ID" value="OGI49741.1"/>
    <property type="molecule type" value="Genomic_DNA"/>
</dbReference>
<reference evidence="2 3" key="1">
    <citation type="journal article" date="2016" name="Nat. Commun.">
        <title>Thousands of microbial genomes shed light on interconnected biogeochemical processes in an aquifer system.</title>
        <authorList>
            <person name="Anantharaman K."/>
            <person name="Brown C.T."/>
            <person name="Hug L.A."/>
            <person name="Sharon I."/>
            <person name="Castelle C.J."/>
            <person name="Probst A.J."/>
            <person name="Thomas B.C."/>
            <person name="Singh A."/>
            <person name="Wilkins M.J."/>
            <person name="Karaoz U."/>
            <person name="Brodie E.L."/>
            <person name="Williams K.H."/>
            <person name="Hubbard S.S."/>
            <person name="Banfield J.F."/>
        </authorList>
    </citation>
    <scope>NUCLEOTIDE SEQUENCE [LARGE SCALE GENOMIC DNA]</scope>
</reference>
<feature type="chain" id="PRO_5009225705" description="Serine protease" evidence="1">
    <location>
        <begin position="19"/>
        <end position="655"/>
    </location>
</feature>
<dbReference type="InterPro" id="IPR009003">
    <property type="entry name" value="Peptidase_S1_PA"/>
</dbReference>
<evidence type="ECO:0000256" key="1">
    <source>
        <dbReference type="SAM" id="SignalP"/>
    </source>
</evidence>
<dbReference type="SUPFAM" id="SSF50494">
    <property type="entry name" value="Trypsin-like serine proteases"/>
    <property type="match status" value="1"/>
</dbReference>
<keyword evidence="1" id="KW-0732">Signal</keyword>
<name>A0A1F6TXC3_9PROT</name>
<dbReference type="Proteomes" id="UP000179362">
    <property type="component" value="Unassembled WGS sequence"/>
</dbReference>
<organism evidence="2 3">
    <name type="scientific">Candidatus Muproteobacteria bacterium RIFCSPHIGHO2_02_FULL_65_16</name>
    <dbReference type="NCBI Taxonomy" id="1817766"/>
    <lineage>
        <taxon>Bacteria</taxon>
        <taxon>Pseudomonadati</taxon>
        <taxon>Pseudomonadota</taxon>
        <taxon>Candidatus Muproteobacteria</taxon>
    </lineage>
</organism>
<dbReference type="Pfam" id="PF13365">
    <property type="entry name" value="Trypsin_2"/>
    <property type="match status" value="1"/>
</dbReference>
<dbReference type="PANTHER" id="PTHR43019">
    <property type="entry name" value="SERINE ENDOPROTEASE DEGS"/>
    <property type="match status" value="1"/>
</dbReference>
<evidence type="ECO:0000313" key="3">
    <source>
        <dbReference type="Proteomes" id="UP000179362"/>
    </source>
</evidence>
<proteinExistence type="predicted"/>
<sequence>MSLAAGAVLLLGAAAAPAATVSSATLETINAATFEVVVPKPEKDSLSYEKPLPLDLLPYTERTDKYHSVGTAFAIGPDRFVSAAHVMNLGLKTQYRGVYLRDRDGKVYGIDKIIKYSDRRDFIVFSLKGKTAGRSFPIEASPRQNEEVYAVGNALGEGVVIRDGLYTSSTPEEREGKWKWIRFSAAASPGNSGGPLLNKDGKAIGIVLRKSENENLNYALPISEVLGAKDNLAVVDQKIGYQLDNMDMTKMGLLQKEIPLPKAFDELHQELVKTMDQHSDKLLKELLDENKANIFPSGKGATTLLHSVYSSVFPRLIAKGQDGNWDAFVPGKTNDAELGANGRLSYGGLWHSLVLYLRKPDDVPLDRFYKDSKLFMDLMLKGMPATRNVGPEKIKITSLGKAEEEYVFTDSYKRRWTVRIWPIEYLDSKVVIFALPVPGGYAGFMRSASSGMISSHIADMKALSDFFYVTYYGTLNQWREYLAMKEQLPPVFATIKFSFDYGKSLRFESRRLSFAYDSGLMKITKSSELQLDFAYFNENAGTVWDVARIIAGEDENTGTAFVMARNTRPAAEMDNKYKGRWDNISGRRHPFNSSAYFEDKMTVIGAVHAGGIAPERLASAPLLYTVVYSMDGNHEQNKMASGLAAFTRNFKVFEY</sequence>
<comment type="caution">
    <text evidence="2">The sequence shown here is derived from an EMBL/GenBank/DDBJ whole genome shotgun (WGS) entry which is preliminary data.</text>
</comment>
<evidence type="ECO:0000313" key="2">
    <source>
        <dbReference type="EMBL" id="OGI49741.1"/>
    </source>
</evidence>
<dbReference type="AlphaFoldDB" id="A0A1F6TXC3"/>
<evidence type="ECO:0008006" key="4">
    <source>
        <dbReference type="Google" id="ProtNLM"/>
    </source>
</evidence>
<gene>
    <name evidence="2" type="ORF">A3B81_04670</name>
</gene>
<accession>A0A1F6TXC3</accession>
<protein>
    <recommendedName>
        <fullName evidence="4">Serine protease</fullName>
    </recommendedName>
</protein>
<feature type="signal peptide" evidence="1">
    <location>
        <begin position="1"/>
        <end position="18"/>
    </location>
</feature>